<evidence type="ECO:0000256" key="6">
    <source>
        <dbReference type="ARBA" id="ARBA00041184"/>
    </source>
</evidence>
<dbReference type="PANTHER" id="PTHR10920">
    <property type="entry name" value="RIBOSOMAL RNA METHYLTRANSFERASE"/>
    <property type="match status" value="1"/>
</dbReference>
<evidence type="ECO:0000256" key="2">
    <source>
        <dbReference type="ARBA" id="ARBA00022552"/>
    </source>
</evidence>
<sequence>MASRARITRTGRVLEDTFFKKAKAQGYVARSAYKLLEIQQKHKLIPPGGQVACESLGPLKKGGRVIGVDLQVGLCHFTLGNSVADAYKSLELARTAWTIATGGEEAESLDPNMPWGRGVLKPGGSLVMKLLQGTGTQEFAAELRHDFTKVAWHRPKATRSESKEVFLLGLKRKQ</sequence>
<dbReference type="AlphaFoldDB" id="A0AAD5DFN4"/>
<protein>
    <recommendedName>
        <fullName evidence="6">rRNA methyltransferase 2, mitochondrial</fullName>
    </recommendedName>
</protein>
<evidence type="ECO:0000259" key="7">
    <source>
        <dbReference type="Pfam" id="PF01728"/>
    </source>
</evidence>
<organism evidence="8 9">
    <name type="scientific">Chlorella ohadii</name>
    <dbReference type="NCBI Taxonomy" id="2649997"/>
    <lineage>
        <taxon>Eukaryota</taxon>
        <taxon>Viridiplantae</taxon>
        <taxon>Chlorophyta</taxon>
        <taxon>core chlorophytes</taxon>
        <taxon>Trebouxiophyceae</taxon>
        <taxon>Chlorellales</taxon>
        <taxon>Chlorellaceae</taxon>
        <taxon>Chlorella clade</taxon>
        <taxon>Chlorella</taxon>
    </lineage>
</organism>
<dbReference type="EMBL" id="JADXDR010000225">
    <property type="protein sequence ID" value="KAI7835811.1"/>
    <property type="molecule type" value="Genomic_DNA"/>
</dbReference>
<keyword evidence="9" id="KW-1185">Reference proteome</keyword>
<dbReference type="Pfam" id="PF01728">
    <property type="entry name" value="FtsJ"/>
    <property type="match status" value="1"/>
</dbReference>
<dbReference type="InterPro" id="IPR002877">
    <property type="entry name" value="RNA_MeTrfase_FtsJ_dom"/>
</dbReference>
<keyword evidence="4" id="KW-0808">Transferase</keyword>
<gene>
    <name evidence="8" type="ORF">COHA_010301</name>
</gene>
<comment type="caution">
    <text evidence="8">The sequence shown here is derived from an EMBL/GenBank/DDBJ whole genome shotgun (WGS) entry which is preliminary data.</text>
</comment>
<proteinExistence type="inferred from homology"/>
<dbReference type="InterPro" id="IPR029063">
    <property type="entry name" value="SAM-dependent_MTases_sf"/>
</dbReference>
<reference evidence="8" key="1">
    <citation type="submission" date="2020-11" db="EMBL/GenBank/DDBJ databases">
        <title>Chlorella ohadii genome sequencing and assembly.</title>
        <authorList>
            <person name="Murik O."/>
            <person name="Treves H."/>
            <person name="Kedem I."/>
            <person name="Shotland Y."/>
            <person name="Kaplan A."/>
        </authorList>
    </citation>
    <scope>NUCLEOTIDE SEQUENCE</scope>
    <source>
        <strain evidence="8">1</strain>
    </source>
</reference>
<dbReference type="Proteomes" id="UP001205105">
    <property type="component" value="Unassembled WGS sequence"/>
</dbReference>
<evidence type="ECO:0000256" key="5">
    <source>
        <dbReference type="ARBA" id="ARBA00022691"/>
    </source>
</evidence>
<keyword evidence="5" id="KW-0949">S-adenosyl-L-methionine</keyword>
<dbReference type="Gene3D" id="3.40.50.150">
    <property type="entry name" value="Vaccinia Virus protein VP39"/>
    <property type="match status" value="2"/>
</dbReference>
<evidence type="ECO:0000256" key="1">
    <source>
        <dbReference type="ARBA" id="ARBA00009258"/>
    </source>
</evidence>
<keyword evidence="3" id="KW-0489">Methyltransferase</keyword>
<evidence type="ECO:0000313" key="8">
    <source>
        <dbReference type="EMBL" id="KAI7835811.1"/>
    </source>
</evidence>
<dbReference type="InterPro" id="IPR050082">
    <property type="entry name" value="RNA_methyltr_RlmE"/>
</dbReference>
<feature type="domain" description="Ribosomal RNA methyltransferase FtsJ" evidence="7">
    <location>
        <begin position="77"/>
        <end position="172"/>
    </location>
</feature>
<dbReference type="PANTHER" id="PTHR10920:SF18">
    <property type="entry name" value="RRNA METHYLTRANSFERASE 2, MITOCHONDRIAL"/>
    <property type="match status" value="1"/>
</dbReference>
<comment type="similarity">
    <text evidence="1">Belongs to the class I-like SAM-binding methyltransferase superfamily. RNA methyltransferase RlmE family.</text>
</comment>
<keyword evidence="2" id="KW-0698">rRNA processing</keyword>
<evidence type="ECO:0000256" key="4">
    <source>
        <dbReference type="ARBA" id="ARBA00022679"/>
    </source>
</evidence>
<dbReference type="SUPFAM" id="SSF53335">
    <property type="entry name" value="S-adenosyl-L-methionine-dependent methyltransferases"/>
    <property type="match status" value="1"/>
</dbReference>
<dbReference type="GO" id="GO:0008650">
    <property type="term" value="F:rRNA (uridine-2'-O-)-methyltransferase activity"/>
    <property type="evidence" value="ECO:0007669"/>
    <property type="project" value="TreeGrafter"/>
</dbReference>
<name>A0AAD5DFN4_9CHLO</name>
<evidence type="ECO:0000313" key="9">
    <source>
        <dbReference type="Proteomes" id="UP001205105"/>
    </source>
</evidence>
<accession>A0AAD5DFN4</accession>
<evidence type="ECO:0000256" key="3">
    <source>
        <dbReference type="ARBA" id="ARBA00022603"/>
    </source>
</evidence>